<comment type="catalytic activity">
    <reaction evidence="8">
        <text>L-seryl-[protein] + ATP = O-phospho-L-seryl-[protein] + ADP + H(+)</text>
        <dbReference type="Rhea" id="RHEA:17989"/>
        <dbReference type="Rhea" id="RHEA-COMP:9863"/>
        <dbReference type="Rhea" id="RHEA-COMP:11604"/>
        <dbReference type="ChEBI" id="CHEBI:15378"/>
        <dbReference type="ChEBI" id="CHEBI:29999"/>
        <dbReference type="ChEBI" id="CHEBI:30616"/>
        <dbReference type="ChEBI" id="CHEBI:83421"/>
        <dbReference type="ChEBI" id="CHEBI:456216"/>
        <dbReference type="EC" id="2.7.11.1"/>
    </reaction>
</comment>
<dbReference type="STRING" id="497965.Cyan7822_1401"/>
<evidence type="ECO:0000256" key="7">
    <source>
        <dbReference type="ARBA" id="ARBA00047899"/>
    </source>
</evidence>
<keyword evidence="2 11" id="KW-0723">Serine/threonine-protein kinase</keyword>
<comment type="catalytic activity">
    <reaction evidence="7">
        <text>L-threonyl-[protein] + ATP = O-phospho-L-threonyl-[protein] + ADP + H(+)</text>
        <dbReference type="Rhea" id="RHEA:46608"/>
        <dbReference type="Rhea" id="RHEA-COMP:11060"/>
        <dbReference type="Rhea" id="RHEA-COMP:11605"/>
        <dbReference type="ChEBI" id="CHEBI:15378"/>
        <dbReference type="ChEBI" id="CHEBI:30013"/>
        <dbReference type="ChEBI" id="CHEBI:30616"/>
        <dbReference type="ChEBI" id="CHEBI:61977"/>
        <dbReference type="ChEBI" id="CHEBI:456216"/>
        <dbReference type="EC" id="2.7.11.1"/>
    </reaction>
</comment>
<evidence type="ECO:0000256" key="1">
    <source>
        <dbReference type="ARBA" id="ARBA00012513"/>
    </source>
</evidence>
<evidence type="ECO:0000259" key="10">
    <source>
        <dbReference type="PROSITE" id="PS50011"/>
    </source>
</evidence>
<evidence type="ECO:0000313" key="11">
    <source>
        <dbReference type="EMBL" id="ADN13399.1"/>
    </source>
</evidence>
<keyword evidence="4" id="KW-0547">Nucleotide-binding</keyword>
<proteinExistence type="predicted"/>
<dbReference type="InterPro" id="IPR000719">
    <property type="entry name" value="Prot_kinase_dom"/>
</dbReference>
<feature type="compositionally biased region" description="Polar residues" evidence="9">
    <location>
        <begin position="318"/>
        <end position="340"/>
    </location>
</feature>
<dbReference type="GO" id="GO:0005524">
    <property type="term" value="F:ATP binding"/>
    <property type="evidence" value="ECO:0007669"/>
    <property type="project" value="UniProtKB-KW"/>
</dbReference>
<dbReference type="InterPro" id="IPR008271">
    <property type="entry name" value="Ser/Thr_kinase_AS"/>
</dbReference>
<keyword evidence="3" id="KW-0808">Transferase</keyword>
<feature type="region of interest" description="Disordered" evidence="9">
    <location>
        <begin position="318"/>
        <end position="360"/>
    </location>
</feature>
<dbReference type="PROSITE" id="PS00108">
    <property type="entry name" value="PROTEIN_KINASE_ST"/>
    <property type="match status" value="1"/>
</dbReference>
<sequence>MSQCKNLCINPNCPNPHNEDTQLFCQACNSELLLDGRYRVNKQLGGGGFGKTYEIRDCSPQNLQEIQIQKKVLKVLNHNHPKYVELFQREAHFLMRFKSPGIPKVEPDGYFTYFPYNSSEPLHCLVMEKIEGLDLKQYLQQRGSSISQKQAIKWLIQLIKILREIHNQRFFHRDIKPSNIMLRSDGQLVLIDFGTAREVTETYMSKQSAGQVTGLFSAGYSPIEQLNGQAMPQSDFFALGRTMVYLLTGKHPSELYDFEKDELCWREYVPNLSPEFANFLERMMARLPSQRPPSADAIFEQLMKLYHLLNLGDSSASQTRQDFSQTSPAFGSQQSKTSVSAERVPHPSQSFAPQPPVPISQPEQQLTYVETNQTNHSVTQLPIETHFVSRCQQELAEYIGPVASIVCQRLVNKNPTISNVDFVQTLAKKIPNPKEAEEFKKRLLS</sequence>
<evidence type="ECO:0000256" key="4">
    <source>
        <dbReference type="ARBA" id="ARBA00022741"/>
    </source>
</evidence>
<dbReference type="Pfam" id="PF00069">
    <property type="entry name" value="Pkinase"/>
    <property type="match status" value="1"/>
</dbReference>
<keyword evidence="5 11" id="KW-0418">Kinase</keyword>
<keyword evidence="12" id="KW-1185">Reference proteome</keyword>
<dbReference type="AlphaFoldDB" id="E0UIU0"/>
<evidence type="ECO:0000256" key="5">
    <source>
        <dbReference type="ARBA" id="ARBA00022777"/>
    </source>
</evidence>
<dbReference type="HOGENOM" id="CLU_000288_135_5_3"/>
<dbReference type="CDD" id="cd14014">
    <property type="entry name" value="STKc_PknB_like"/>
    <property type="match status" value="1"/>
</dbReference>
<dbReference type="KEGG" id="cyj:Cyan7822_1401"/>
<dbReference type="PANTHER" id="PTHR24363:SF0">
    <property type="entry name" value="SERINE_THREONINE KINASE LIKE DOMAIN CONTAINING 1"/>
    <property type="match status" value="1"/>
</dbReference>
<organism evidence="11 12">
    <name type="scientific">Gloeothece verrucosa (strain PCC 7822)</name>
    <name type="common">Cyanothece sp. (strain PCC 7822)</name>
    <dbReference type="NCBI Taxonomy" id="497965"/>
    <lineage>
        <taxon>Bacteria</taxon>
        <taxon>Bacillati</taxon>
        <taxon>Cyanobacteriota</taxon>
        <taxon>Cyanophyceae</taxon>
        <taxon>Oscillatoriophycideae</taxon>
        <taxon>Chroococcales</taxon>
        <taxon>Aphanothecaceae</taxon>
        <taxon>Gloeothece</taxon>
        <taxon>Gloeothece verrucosa</taxon>
    </lineage>
</organism>
<protein>
    <recommendedName>
        <fullName evidence="1">non-specific serine/threonine protein kinase</fullName>
        <ecNumber evidence="1">2.7.11.1</ecNumber>
    </recommendedName>
</protein>
<dbReference type="PANTHER" id="PTHR24363">
    <property type="entry name" value="SERINE/THREONINE PROTEIN KINASE"/>
    <property type="match status" value="1"/>
</dbReference>
<keyword evidence="6" id="KW-0067">ATP-binding</keyword>
<dbReference type="Pfam" id="PF26309">
    <property type="entry name" value="DUF8082"/>
    <property type="match status" value="1"/>
</dbReference>
<dbReference type="SUPFAM" id="SSF56112">
    <property type="entry name" value="Protein kinase-like (PK-like)"/>
    <property type="match status" value="1"/>
</dbReference>
<dbReference type="Gene3D" id="1.10.510.10">
    <property type="entry name" value="Transferase(Phosphotransferase) domain 1"/>
    <property type="match status" value="1"/>
</dbReference>
<evidence type="ECO:0000256" key="8">
    <source>
        <dbReference type="ARBA" id="ARBA00048679"/>
    </source>
</evidence>
<dbReference type="Proteomes" id="UP000008206">
    <property type="component" value="Chromosome"/>
</dbReference>
<accession>E0UIU0</accession>
<dbReference type="Gene3D" id="3.30.200.20">
    <property type="entry name" value="Phosphorylase Kinase, domain 1"/>
    <property type="match status" value="1"/>
</dbReference>
<gene>
    <name evidence="11" type="ordered locus">Cyan7822_1401</name>
</gene>
<evidence type="ECO:0000256" key="2">
    <source>
        <dbReference type="ARBA" id="ARBA00022527"/>
    </source>
</evidence>
<reference evidence="12" key="1">
    <citation type="journal article" date="2011" name="MBio">
        <title>Novel metabolic attributes of the genus Cyanothece, comprising a group of unicellular nitrogen-fixing Cyanobacteria.</title>
        <authorList>
            <person name="Bandyopadhyay A."/>
            <person name="Elvitigala T."/>
            <person name="Welsh E."/>
            <person name="Stockel J."/>
            <person name="Liberton M."/>
            <person name="Min H."/>
            <person name="Sherman L.A."/>
            <person name="Pakrasi H.B."/>
        </authorList>
    </citation>
    <scope>NUCLEOTIDE SEQUENCE [LARGE SCALE GENOMIC DNA]</scope>
    <source>
        <strain evidence="12">PCC 7822</strain>
    </source>
</reference>
<dbReference type="GO" id="GO:0004674">
    <property type="term" value="F:protein serine/threonine kinase activity"/>
    <property type="evidence" value="ECO:0007669"/>
    <property type="project" value="UniProtKB-KW"/>
</dbReference>
<feature type="domain" description="Protein kinase" evidence="10">
    <location>
        <begin position="38"/>
        <end position="303"/>
    </location>
</feature>
<evidence type="ECO:0000256" key="3">
    <source>
        <dbReference type="ARBA" id="ARBA00022679"/>
    </source>
</evidence>
<dbReference type="OrthoDB" id="9762169at2"/>
<evidence type="ECO:0000256" key="6">
    <source>
        <dbReference type="ARBA" id="ARBA00022840"/>
    </source>
</evidence>
<dbReference type="eggNOG" id="COG0515">
    <property type="taxonomic scope" value="Bacteria"/>
</dbReference>
<dbReference type="InterPro" id="IPR011009">
    <property type="entry name" value="Kinase-like_dom_sf"/>
</dbReference>
<dbReference type="NCBIfam" id="NF045510">
    <property type="entry name" value="4Cys_prefix_kin"/>
    <property type="match status" value="1"/>
</dbReference>
<name>E0UIU0_GLOV7</name>
<dbReference type="EMBL" id="CP002198">
    <property type="protein sequence ID" value="ADN13399.1"/>
    <property type="molecule type" value="Genomic_DNA"/>
</dbReference>
<evidence type="ECO:0000313" key="12">
    <source>
        <dbReference type="Proteomes" id="UP000008206"/>
    </source>
</evidence>
<dbReference type="PROSITE" id="PS50011">
    <property type="entry name" value="PROTEIN_KINASE_DOM"/>
    <property type="match status" value="1"/>
</dbReference>
<dbReference type="RefSeq" id="WP_013321506.1">
    <property type="nucleotide sequence ID" value="NC_014501.1"/>
</dbReference>
<evidence type="ECO:0000256" key="9">
    <source>
        <dbReference type="SAM" id="MobiDB-lite"/>
    </source>
</evidence>
<dbReference type="EC" id="2.7.11.1" evidence="1"/>
<dbReference type="InterPro" id="IPR058395">
    <property type="entry name" value="DUF8082"/>
</dbReference>
<dbReference type="SMART" id="SM00220">
    <property type="entry name" value="S_TKc"/>
    <property type="match status" value="1"/>
</dbReference>